<feature type="transmembrane region" description="Helical" evidence="6">
    <location>
        <begin position="82"/>
        <end position="100"/>
    </location>
</feature>
<comment type="similarity">
    <text evidence="2 6">Belongs to the 4-toluene sulfonate uptake permease (TSUP) (TC 2.A.102) family.</text>
</comment>
<dbReference type="PANTHER" id="PTHR43701">
    <property type="entry name" value="MEMBRANE TRANSPORTER PROTEIN MJ0441-RELATED"/>
    <property type="match status" value="1"/>
</dbReference>
<accession>A0A0M4FRP7</accession>
<dbReference type="InterPro" id="IPR051598">
    <property type="entry name" value="TSUP/Inactive_protease-like"/>
</dbReference>
<keyword evidence="3 6" id="KW-0812">Transmembrane</keyword>
<evidence type="ECO:0000256" key="5">
    <source>
        <dbReference type="ARBA" id="ARBA00023136"/>
    </source>
</evidence>
<dbReference type="EMBL" id="CP012600">
    <property type="protein sequence ID" value="ALC82260.1"/>
    <property type="molecule type" value="Genomic_DNA"/>
</dbReference>
<dbReference type="Proteomes" id="UP000067625">
    <property type="component" value="Chromosome"/>
</dbReference>
<evidence type="ECO:0000313" key="7">
    <source>
        <dbReference type="EMBL" id="ALC82260.1"/>
    </source>
</evidence>
<feature type="transmembrane region" description="Helical" evidence="6">
    <location>
        <begin position="7"/>
        <end position="30"/>
    </location>
</feature>
<keyword evidence="6" id="KW-1003">Cell membrane</keyword>
<gene>
    <name evidence="7" type="ORF">AM592_12225</name>
</gene>
<keyword evidence="8" id="KW-1185">Reference proteome</keyword>
<dbReference type="AlphaFoldDB" id="A0A0M4FRP7"/>
<keyword evidence="4 6" id="KW-1133">Transmembrane helix</keyword>
<feature type="transmembrane region" description="Helical" evidence="6">
    <location>
        <begin position="156"/>
        <end position="189"/>
    </location>
</feature>
<reference evidence="8" key="1">
    <citation type="submission" date="2015-08" db="EMBL/GenBank/DDBJ databases">
        <title>Genome sequencing project for genomic taxonomy and phylogenomics of Bacillus-like bacteria.</title>
        <authorList>
            <person name="Liu B."/>
            <person name="Wang J."/>
            <person name="Zhu Y."/>
            <person name="Liu G."/>
            <person name="Chen Q."/>
            <person name="Chen Z."/>
            <person name="Lan J."/>
            <person name="Che J."/>
            <person name="Ge C."/>
            <person name="Shi H."/>
            <person name="Pan Z."/>
            <person name="Liu X."/>
        </authorList>
    </citation>
    <scope>NUCLEOTIDE SEQUENCE [LARGE SCALE GENOMIC DNA]</scope>
    <source>
        <strain evidence="8">FJAT-4402</strain>
    </source>
</reference>
<dbReference type="Pfam" id="PF01925">
    <property type="entry name" value="TauE"/>
    <property type="match status" value="1"/>
</dbReference>
<evidence type="ECO:0000256" key="1">
    <source>
        <dbReference type="ARBA" id="ARBA00004141"/>
    </source>
</evidence>
<comment type="subcellular location">
    <subcellularLocation>
        <location evidence="6">Cell membrane</location>
        <topology evidence="6">Multi-pass membrane protein</topology>
    </subcellularLocation>
    <subcellularLocation>
        <location evidence="1">Membrane</location>
        <topology evidence="1">Multi-pass membrane protein</topology>
    </subcellularLocation>
</comment>
<evidence type="ECO:0000256" key="6">
    <source>
        <dbReference type="RuleBase" id="RU363041"/>
    </source>
</evidence>
<feature type="transmembrane region" description="Helical" evidence="6">
    <location>
        <begin position="195"/>
        <end position="214"/>
    </location>
</feature>
<keyword evidence="5 6" id="KW-0472">Membrane</keyword>
<dbReference type="PANTHER" id="PTHR43701:SF2">
    <property type="entry name" value="MEMBRANE TRANSPORTER PROTEIN YJNA-RELATED"/>
    <property type="match status" value="1"/>
</dbReference>
<proteinExistence type="inferred from homology"/>
<dbReference type="STRING" id="1441095.AM592_12225"/>
<dbReference type="PATRIC" id="fig|1441095.3.peg.2678"/>
<sequence length="273" mass="29524">MIVIIIMLILGVLAGMIGSLVGLGGGILIVPALTYLAEIVPAFHDVTPQIAIGTSLFVIIFTGLSSTLSYMKYKLVDYKSGLIFFIGSGTGSVAGAYVSKGFHTDSFSLWFGIFMIAISLSLMLKRNQRSAEKKHVGMIRAFQENDGTVYTYSYRVWIGISIALVVGFLGGLFGIGGGSLMVPAMILLFMFPPRVAIATSMFIIFLSSITGSIAHIASGHVNWLFALCLVPGAWYGGKLGAYINRALKNDILVIMMRWVLVIIGLRMIFQAIF</sequence>
<dbReference type="InterPro" id="IPR002781">
    <property type="entry name" value="TM_pro_TauE-like"/>
</dbReference>
<reference evidence="7 8" key="2">
    <citation type="journal article" date="2016" name="Int. J. Syst. Evol. Microbiol.">
        <title>Bacillus gobiensis sp. nov., isolated from a soil sample.</title>
        <authorList>
            <person name="Liu B."/>
            <person name="Liu G.H."/>
            <person name="Cetin S."/>
            <person name="Schumann P."/>
            <person name="Pan Z.Z."/>
            <person name="Chen Q.Q."/>
        </authorList>
    </citation>
    <scope>NUCLEOTIDE SEQUENCE [LARGE SCALE GENOMIC DNA]</scope>
    <source>
        <strain evidence="7 8">FJAT-4402</strain>
    </source>
</reference>
<feature type="transmembrane region" description="Helical" evidence="6">
    <location>
        <begin position="106"/>
        <end position="124"/>
    </location>
</feature>
<evidence type="ECO:0000256" key="3">
    <source>
        <dbReference type="ARBA" id="ARBA00022692"/>
    </source>
</evidence>
<feature type="transmembrane region" description="Helical" evidence="6">
    <location>
        <begin position="221"/>
        <end position="239"/>
    </location>
</feature>
<evidence type="ECO:0000256" key="4">
    <source>
        <dbReference type="ARBA" id="ARBA00022989"/>
    </source>
</evidence>
<evidence type="ECO:0000313" key="8">
    <source>
        <dbReference type="Proteomes" id="UP000067625"/>
    </source>
</evidence>
<organism evidence="7 8">
    <name type="scientific">Bacillus gobiensis</name>
    <dbReference type="NCBI Taxonomy" id="1441095"/>
    <lineage>
        <taxon>Bacteria</taxon>
        <taxon>Bacillati</taxon>
        <taxon>Bacillota</taxon>
        <taxon>Bacilli</taxon>
        <taxon>Bacillales</taxon>
        <taxon>Bacillaceae</taxon>
        <taxon>Bacillus</taxon>
    </lineage>
</organism>
<name>A0A0M4FRP7_9BACI</name>
<evidence type="ECO:0000256" key="2">
    <source>
        <dbReference type="ARBA" id="ARBA00009142"/>
    </source>
</evidence>
<feature type="transmembrane region" description="Helical" evidence="6">
    <location>
        <begin position="251"/>
        <end position="269"/>
    </location>
</feature>
<dbReference type="GO" id="GO:0005886">
    <property type="term" value="C:plasma membrane"/>
    <property type="evidence" value="ECO:0007669"/>
    <property type="project" value="UniProtKB-SubCell"/>
</dbReference>
<protein>
    <recommendedName>
        <fullName evidence="6">Probable membrane transporter protein</fullName>
    </recommendedName>
</protein>
<feature type="transmembrane region" description="Helical" evidence="6">
    <location>
        <begin position="50"/>
        <end position="70"/>
    </location>
</feature>